<feature type="compositionally biased region" description="Low complexity" evidence="8">
    <location>
        <begin position="122"/>
        <end position="136"/>
    </location>
</feature>
<dbReference type="GO" id="GO:0000122">
    <property type="term" value="P:negative regulation of transcription by RNA polymerase II"/>
    <property type="evidence" value="ECO:0007669"/>
    <property type="project" value="UniProtKB-ARBA"/>
</dbReference>
<dbReference type="SMART" id="SM00355">
    <property type="entry name" value="ZnF_C2H2"/>
    <property type="match status" value="15"/>
</dbReference>
<dbReference type="PROSITE" id="PS00028">
    <property type="entry name" value="ZINC_FINGER_C2H2_1"/>
    <property type="match status" value="13"/>
</dbReference>
<dbReference type="RefSeq" id="XP_030850870.1">
    <property type="nucleotide sequence ID" value="XM_030995010.1"/>
</dbReference>
<keyword evidence="6" id="KW-0539">Nucleus</keyword>
<dbReference type="SUPFAM" id="SSF57667">
    <property type="entry name" value="beta-beta-alpha zinc fingers"/>
    <property type="match status" value="8"/>
</dbReference>
<evidence type="ECO:0000256" key="4">
    <source>
        <dbReference type="ARBA" id="ARBA00022771"/>
    </source>
</evidence>
<feature type="domain" description="C2H2-type" evidence="9">
    <location>
        <begin position="404"/>
        <end position="431"/>
    </location>
</feature>
<evidence type="ECO:0000256" key="7">
    <source>
        <dbReference type="PROSITE-ProRule" id="PRU00042"/>
    </source>
</evidence>
<evidence type="ECO:0000313" key="11">
    <source>
        <dbReference type="Proteomes" id="UP000007110"/>
    </source>
</evidence>
<evidence type="ECO:0000256" key="8">
    <source>
        <dbReference type="SAM" id="MobiDB-lite"/>
    </source>
</evidence>
<evidence type="ECO:0000259" key="9">
    <source>
        <dbReference type="PROSITE" id="PS50157"/>
    </source>
</evidence>
<feature type="compositionally biased region" description="Basic and acidic residues" evidence="8">
    <location>
        <begin position="108"/>
        <end position="121"/>
    </location>
</feature>
<dbReference type="EnsemblMetazoa" id="XM_030995010">
    <property type="protein sequence ID" value="XP_030850870"/>
    <property type="gene ID" value="LOC105444607"/>
</dbReference>
<dbReference type="AlphaFoldDB" id="A0A7M7PHR4"/>
<feature type="domain" description="C2H2-type" evidence="9">
    <location>
        <begin position="318"/>
        <end position="345"/>
    </location>
</feature>
<sequence length="653" mass="75123">MSDWFLSQGCFGVKHSVSDSHWNAWLDSICSLSNEPRSSKDQMQGKGETAHRHTDSVQNTAQDLSRRKGPYHENGGLQSRSQTTPGGNRYIRNKSGKNVEEEDLVESSESRKKLDDSDKDLIASSKPSSCSSNESSSIVSRCNWCNEEFQSEYELFNHTRTHTSERAYQCSKCNKVCTNKVQLSEHMRIHVVDAHNLSLKCLNKFQNEQNLASHMVPHNMCSVRGKEFLSVSPLVYVCPKCHETFPNKASFDDHLRSNSEAKPDFCSVCGDTFLDKCRLVIHLKRHITETSLRSPSHYKMPPKAQLTDVQTPSSDKPYSCSECNKQYTSKRHLNTHIRKHTGDLPCQCQYQTCDKRFAHEYQLTNHMVSHSEERPHVCSECGKAFQRRSGVVKHMRLHGNDKPYKCSECDKAFCYSKELATHVRLHTGERPYSCSECNKRFNTKSNFKSHMKIHSGDKPYCCPHCVKAFCRKQQLDIHVRTHAEKKPFQCPVCKRRLSKKRYLLEHMKTHDDVKPYYCPHCNEGFVNKWGYLRHVSRHAERRAYQCPYCEHACATSSELEIHTKTKHEKPLQCPYCVKVYFQSSELMVHLLSHKGVFGASNVSKHIPASEISLNMPKNTKESAFQYNYCNAGYSTKEHLTSHLKTCTKQSISH</sequence>
<proteinExistence type="predicted"/>
<feature type="domain" description="C2H2-type" evidence="9">
    <location>
        <begin position="488"/>
        <end position="515"/>
    </location>
</feature>
<reference evidence="11" key="1">
    <citation type="submission" date="2015-02" db="EMBL/GenBank/DDBJ databases">
        <title>Genome sequencing for Strongylocentrotus purpuratus.</title>
        <authorList>
            <person name="Murali S."/>
            <person name="Liu Y."/>
            <person name="Vee V."/>
            <person name="English A."/>
            <person name="Wang M."/>
            <person name="Skinner E."/>
            <person name="Han Y."/>
            <person name="Muzny D.M."/>
            <person name="Worley K.C."/>
            <person name="Gibbs R.A."/>
        </authorList>
    </citation>
    <scope>NUCLEOTIDE SEQUENCE</scope>
</reference>
<feature type="domain" description="C2H2-type" evidence="9">
    <location>
        <begin position="168"/>
        <end position="195"/>
    </location>
</feature>
<feature type="domain" description="C2H2-type" evidence="9">
    <location>
        <begin position="264"/>
        <end position="291"/>
    </location>
</feature>
<comment type="subcellular location">
    <subcellularLocation>
        <location evidence="1">Nucleus</location>
    </subcellularLocation>
</comment>
<feature type="region of interest" description="Disordered" evidence="8">
    <location>
        <begin position="35"/>
        <end position="136"/>
    </location>
</feature>
<evidence type="ECO:0000256" key="1">
    <source>
        <dbReference type="ARBA" id="ARBA00004123"/>
    </source>
</evidence>
<dbReference type="GO" id="GO:0006357">
    <property type="term" value="P:regulation of transcription by RNA polymerase II"/>
    <property type="evidence" value="ECO:0000318"/>
    <property type="project" value="GO_Central"/>
</dbReference>
<reference evidence="10" key="2">
    <citation type="submission" date="2021-01" db="UniProtKB">
        <authorList>
            <consortium name="EnsemblMetazoa"/>
        </authorList>
    </citation>
    <scope>IDENTIFICATION</scope>
</reference>
<dbReference type="PANTHER" id="PTHR23226">
    <property type="entry name" value="ZINC FINGER AND SCAN DOMAIN-CONTAINING"/>
    <property type="match status" value="1"/>
</dbReference>
<keyword evidence="3" id="KW-0677">Repeat</keyword>
<dbReference type="FunFam" id="3.30.160.60:FF:000912">
    <property type="entry name" value="Zinc finger protein 660"/>
    <property type="match status" value="1"/>
</dbReference>
<evidence type="ECO:0000256" key="3">
    <source>
        <dbReference type="ARBA" id="ARBA00022737"/>
    </source>
</evidence>
<keyword evidence="11" id="KW-1185">Reference proteome</keyword>
<feature type="domain" description="C2H2-type" evidence="9">
    <location>
        <begin position="432"/>
        <end position="459"/>
    </location>
</feature>
<dbReference type="InterPro" id="IPR036236">
    <property type="entry name" value="Znf_C2H2_sf"/>
</dbReference>
<feature type="domain" description="C2H2-type" evidence="9">
    <location>
        <begin position="140"/>
        <end position="167"/>
    </location>
</feature>
<feature type="domain" description="C2H2-type" evidence="9">
    <location>
        <begin position="460"/>
        <end position="487"/>
    </location>
</feature>
<evidence type="ECO:0000256" key="5">
    <source>
        <dbReference type="ARBA" id="ARBA00022833"/>
    </source>
</evidence>
<dbReference type="InterPro" id="IPR013087">
    <property type="entry name" value="Znf_C2H2_type"/>
</dbReference>
<dbReference type="FunFam" id="3.30.160.60:FF:000202">
    <property type="entry name" value="Zinc finger protein 574"/>
    <property type="match status" value="1"/>
</dbReference>
<dbReference type="FunFam" id="3.30.160.60:FF:000624">
    <property type="entry name" value="zinc finger protein 697"/>
    <property type="match status" value="1"/>
</dbReference>
<evidence type="ECO:0000256" key="2">
    <source>
        <dbReference type="ARBA" id="ARBA00022723"/>
    </source>
</evidence>
<keyword evidence="5" id="KW-0862">Zinc</keyword>
<organism evidence="10 11">
    <name type="scientific">Strongylocentrotus purpuratus</name>
    <name type="common">Purple sea urchin</name>
    <dbReference type="NCBI Taxonomy" id="7668"/>
    <lineage>
        <taxon>Eukaryota</taxon>
        <taxon>Metazoa</taxon>
        <taxon>Echinodermata</taxon>
        <taxon>Eleutherozoa</taxon>
        <taxon>Echinozoa</taxon>
        <taxon>Echinoidea</taxon>
        <taxon>Euechinoidea</taxon>
        <taxon>Echinacea</taxon>
        <taxon>Camarodonta</taxon>
        <taxon>Echinidea</taxon>
        <taxon>Strongylocentrotidae</taxon>
        <taxon>Strongylocentrotus</taxon>
    </lineage>
</organism>
<dbReference type="Gene3D" id="3.30.160.60">
    <property type="entry name" value="Classic Zinc Finger"/>
    <property type="match status" value="12"/>
</dbReference>
<dbReference type="InParanoid" id="A0A7M7PHR4"/>
<name>A0A7M7PHR4_STRPU</name>
<dbReference type="Pfam" id="PF00096">
    <property type="entry name" value="zf-C2H2"/>
    <property type="match status" value="10"/>
</dbReference>
<feature type="domain" description="C2H2-type" evidence="9">
    <location>
        <begin position="571"/>
        <end position="595"/>
    </location>
</feature>
<feature type="region of interest" description="Disordered" evidence="8">
    <location>
        <begin position="294"/>
        <end position="313"/>
    </location>
</feature>
<dbReference type="FunFam" id="3.30.160.60:FF:000394">
    <property type="entry name" value="Zinc finger protein 836"/>
    <property type="match status" value="1"/>
</dbReference>
<dbReference type="GO" id="GO:0008270">
    <property type="term" value="F:zinc ion binding"/>
    <property type="evidence" value="ECO:0007669"/>
    <property type="project" value="UniProtKB-KW"/>
</dbReference>
<dbReference type="Proteomes" id="UP000007110">
    <property type="component" value="Unassembled WGS sequence"/>
</dbReference>
<evidence type="ECO:0000313" key="10">
    <source>
        <dbReference type="EnsemblMetazoa" id="XP_030850870"/>
    </source>
</evidence>
<feature type="domain" description="C2H2-type" evidence="9">
    <location>
        <begin position="346"/>
        <end position="375"/>
    </location>
</feature>
<dbReference type="FunFam" id="3.30.160.60:FF:000446">
    <property type="entry name" value="Zinc finger protein"/>
    <property type="match status" value="2"/>
</dbReference>
<dbReference type="GO" id="GO:0045595">
    <property type="term" value="P:regulation of cell differentiation"/>
    <property type="evidence" value="ECO:0007669"/>
    <property type="project" value="UniProtKB-ARBA"/>
</dbReference>
<feature type="domain" description="C2H2-type" evidence="9">
    <location>
        <begin position="236"/>
        <end position="263"/>
    </location>
</feature>
<keyword evidence="4 7" id="KW-0863">Zinc-finger</keyword>
<feature type="domain" description="C2H2-type" evidence="9">
    <location>
        <begin position="516"/>
        <end position="543"/>
    </location>
</feature>
<dbReference type="FunFam" id="3.30.160.60:FF:001177">
    <property type="entry name" value="Zinc finger protein 33A"/>
    <property type="match status" value="1"/>
</dbReference>
<dbReference type="Pfam" id="PF13894">
    <property type="entry name" value="zf-C2H2_4"/>
    <property type="match status" value="1"/>
</dbReference>
<dbReference type="GO" id="GO:0005634">
    <property type="term" value="C:nucleus"/>
    <property type="evidence" value="ECO:0000318"/>
    <property type="project" value="GO_Central"/>
</dbReference>
<dbReference type="OrthoDB" id="6219366at2759"/>
<evidence type="ECO:0000256" key="6">
    <source>
        <dbReference type="ARBA" id="ARBA00023242"/>
    </source>
</evidence>
<dbReference type="PANTHER" id="PTHR23226:SF416">
    <property type="entry name" value="FI01424P"/>
    <property type="match status" value="1"/>
</dbReference>
<dbReference type="PROSITE" id="PS50157">
    <property type="entry name" value="ZINC_FINGER_C2H2_2"/>
    <property type="match status" value="13"/>
</dbReference>
<dbReference type="GeneID" id="105444607"/>
<feature type="domain" description="C2H2-type" evidence="9">
    <location>
        <begin position="376"/>
        <end position="403"/>
    </location>
</feature>
<protein>
    <recommendedName>
        <fullName evidence="9">C2H2-type domain-containing protein</fullName>
    </recommendedName>
</protein>
<keyword evidence="2" id="KW-0479">Metal-binding</keyword>
<accession>A0A7M7PHR4</accession>
<dbReference type="GO" id="GO:0032502">
    <property type="term" value="P:developmental process"/>
    <property type="evidence" value="ECO:0007669"/>
    <property type="project" value="UniProtKB-ARBA"/>
</dbReference>
<feature type="compositionally biased region" description="Polar residues" evidence="8">
    <location>
        <begin position="76"/>
        <end position="86"/>
    </location>
</feature>